<keyword evidence="4" id="KW-0223">Dioxygenase</keyword>
<sequence length="192" mass="22398">TTGNSGNFSFIKNVYKDLDDRCLKVAWSDGTASRFPYNYLRDNCTCPKCFESSSKQKLFNTARDLMMDIQIEEAVISEDGRYLKCIWPGGHESSYSLHLLHNMRMPEKNELRQRNSDSLVKDELILWNREMMQDKIPFHDYNVLMSEDKSLFDLLYCLYQHGIVVIDNAPKRDGVLLELAARVGYHKRTHYG</sequence>
<dbReference type="InterPro" id="IPR038492">
    <property type="entry name" value="GBBH-like_N_sf"/>
</dbReference>
<protein>
    <recommendedName>
        <fullName evidence="7">Gamma-butyrobetaine hydroxylase-like N-terminal domain-containing protein</fullName>
    </recommendedName>
</protein>
<dbReference type="GO" id="GO:0046872">
    <property type="term" value="F:metal ion binding"/>
    <property type="evidence" value="ECO:0007669"/>
    <property type="project" value="UniProtKB-KW"/>
</dbReference>
<dbReference type="Gene3D" id="3.60.130.10">
    <property type="entry name" value="Clavaminate synthase-like"/>
    <property type="match status" value="1"/>
</dbReference>
<feature type="non-terminal residue" evidence="8">
    <location>
        <position position="1"/>
    </location>
</feature>
<dbReference type="FunFam" id="3.30.2020.30:FF:000002">
    <property type="entry name" value="Putative gamma-butyrobetaine dioxygenase"/>
    <property type="match status" value="1"/>
</dbReference>
<evidence type="ECO:0000313" key="8">
    <source>
        <dbReference type="EMBL" id="CAB4044372.1"/>
    </source>
</evidence>
<reference evidence="8" key="1">
    <citation type="submission" date="2020-04" db="EMBL/GenBank/DDBJ databases">
        <authorList>
            <person name="Alioto T."/>
            <person name="Alioto T."/>
            <person name="Gomez Garrido J."/>
        </authorList>
    </citation>
    <scope>NUCLEOTIDE SEQUENCE</scope>
    <source>
        <strain evidence="8">A484AB</strain>
    </source>
</reference>
<keyword evidence="5" id="KW-0560">Oxidoreductase</keyword>
<accession>A0A6S7LTT2</accession>
<comment type="similarity">
    <text evidence="2">Belongs to the gamma-BBH/TMLD family.</text>
</comment>
<gene>
    <name evidence="8" type="ORF">PACLA_8A080507</name>
</gene>
<dbReference type="Proteomes" id="UP001152795">
    <property type="component" value="Unassembled WGS sequence"/>
</dbReference>
<keyword evidence="6" id="KW-0408">Iron</keyword>
<comment type="caution">
    <text evidence="8">The sequence shown here is derived from an EMBL/GenBank/DDBJ whole genome shotgun (WGS) entry which is preliminary data.</text>
</comment>
<comment type="cofactor">
    <cofactor evidence="1">
        <name>Fe(2+)</name>
        <dbReference type="ChEBI" id="CHEBI:29033"/>
    </cofactor>
</comment>
<evidence type="ECO:0000256" key="5">
    <source>
        <dbReference type="ARBA" id="ARBA00023002"/>
    </source>
</evidence>
<evidence type="ECO:0000256" key="6">
    <source>
        <dbReference type="ARBA" id="ARBA00023004"/>
    </source>
</evidence>
<feature type="non-terminal residue" evidence="8">
    <location>
        <position position="192"/>
    </location>
</feature>
<evidence type="ECO:0000259" key="7">
    <source>
        <dbReference type="Pfam" id="PF06155"/>
    </source>
</evidence>
<dbReference type="AlphaFoldDB" id="A0A6S7LTT2"/>
<dbReference type="Pfam" id="PF06155">
    <property type="entry name" value="GBBH-like_N"/>
    <property type="match status" value="1"/>
</dbReference>
<feature type="domain" description="Gamma-butyrobetaine hydroxylase-like N-terminal" evidence="7">
    <location>
        <begin position="19"/>
        <end position="101"/>
    </location>
</feature>
<evidence type="ECO:0000313" key="9">
    <source>
        <dbReference type="Proteomes" id="UP001152795"/>
    </source>
</evidence>
<evidence type="ECO:0000256" key="4">
    <source>
        <dbReference type="ARBA" id="ARBA00022964"/>
    </source>
</evidence>
<keyword evidence="9" id="KW-1185">Reference proteome</keyword>
<dbReference type="OrthoDB" id="406634at2759"/>
<dbReference type="Gene3D" id="3.30.2020.30">
    <property type="match status" value="1"/>
</dbReference>
<dbReference type="GO" id="GO:0051213">
    <property type="term" value="F:dioxygenase activity"/>
    <property type="evidence" value="ECO:0007669"/>
    <property type="project" value="UniProtKB-KW"/>
</dbReference>
<organism evidence="8 9">
    <name type="scientific">Paramuricea clavata</name>
    <name type="common">Red gorgonian</name>
    <name type="synonym">Violescent sea-whip</name>
    <dbReference type="NCBI Taxonomy" id="317549"/>
    <lineage>
        <taxon>Eukaryota</taxon>
        <taxon>Metazoa</taxon>
        <taxon>Cnidaria</taxon>
        <taxon>Anthozoa</taxon>
        <taxon>Octocorallia</taxon>
        <taxon>Malacalcyonacea</taxon>
        <taxon>Plexauridae</taxon>
        <taxon>Paramuricea</taxon>
    </lineage>
</organism>
<dbReference type="InterPro" id="IPR010376">
    <property type="entry name" value="GBBH-like_N"/>
</dbReference>
<evidence type="ECO:0000256" key="1">
    <source>
        <dbReference type="ARBA" id="ARBA00001954"/>
    </source>
</evidence>
<proteinExistence type="inferred from homology"/>
<evidence type="ECO:0000256" key="2">
    <source>
        <dbReference type="ARBA" id="ARBA00008654"/>
    </source>
</evidence>
<keyword evidence="3" id="KW-0479">Metal-binding</keyword>
<dbReference type="EMBL" id="CACRXK020034728">
    <property type="protein sequence ID" value="CAB4044372.1"/>
    <property type="molecule type" value="Genomic_DNA"/>
</dbReference>
<dbReference type="InterPro" id="IPR042098">
    <property type="entry name" value="TauD-like_sf"/>
</dbReference>
<name>A0A6S7LTT2_PARCT</name>
<evidence type="ECO:0000256" key="3">
    <source>
        <dbReference type="ARBA" id="ARBA00022723"/>
    </source>
</evidence>